<evidence type="ECO:0000256" key="3">
    <source>
        <dbReference type="ARBA" id="ARBA00004065"/>
    </source>
</evidence>
<comment type="subcellular location">
    <subcellularLocation>
        <location evidence="4 14">Cytoplasm</location>
    </subcellularLocation>
</comment>
<evidence type="ECO:0000256" key="16">
    <source>
        <dbReference type="RuleBase" id="RU003515"/>
    </source>
</evidence>
<evidence type="ECO:0000256" key="1">
    <source>
        <dbReference type="ARBA" id="ARBA00000077"/>
    </source>
</evidence>
<dbReference type="GO" id="GO:0003723">
    <property type="term" value="F:RNA binding"/>
    <property type="evidence" value="ECO:0007669"/>
    <property type="project" value="UniProtKB-UniRule"/>
</dbReference>
<evidence type="ECO:0000256" key="7">
    <source>
        <dbReference type="ARBA" id="ARBA00019179"/>
    </source>
</evidence>
<evidence type="ECO:0000256" key="4">
    <source>
        <dbReference type="ARBA" id="ARBA00004496"/>
    </source>
</evidence>
<evidence type="ECO:0000256" key="14">
    <source>
        <dbReference type="HAMAP-Rule" id="MF_00052"/>
    </source>
</evidence>
<reference evidence="19" key="1">
    <citation type="submission" date="2017-02" db="EMBL/GenBank/DDBJ databases">
        <authorList>
            <person name="Varghese N."/>
            <person name="Submissions S."/>
        </authorList>
    </citation>
    <scope>NUCLEOTIDE SEQUENCE [LARGE SCALE GENOMIC DNA]</scope>
    <source>
        <strain evidence="19">ATCC 25662</strain>
    </source>
</reference>
<evidence type="ECO:0000256" key="9">
    <source>
        <dbReference type="ARBA" id="ARBA00022722"/>
    </source>
</evidence>
<evidence type="ECO:0000256" key="5">
    <source>
        <dbReference type="ARBA" id="ARBA00007383"/>
    </source>
</evidence>
<dbReference type="EC" id="3.1.26.4" evidence="6 14"/>
<evidence type="ECO:0000259" key="17">
    <source>
        <dbReference type="PROSITE" id="PS51975"/>
    </source>
</evidence>
<gene>
    <name evidence="14" type="primary">rnhB</name>
    <name evidence="18" type="ORF">SAMN02745191_1602</name>
</gene>
<keyword evidence="13 14" id="KW-0464">Manganese</keyword>
<dbReference type="GO" id="GO:0005737">
    <property type="term" value="C:cytoplasm"/>
    <property type="evidence" value="ECO:0007669"/>
    <property type="project" value="UniProtKB-SubCell"/>
</dbReference>
<proteinExistence type="inferred from homology"/>
<dbReference type="STRING" id="118967.SAMN02745191_1602"/>
<organism evidence="18 19">
    <name type="scientific">Anaerorhabdus furcosa</name>
    <dbReference type="NCBI Taxonomy" id="118967"/>
    <lineage>
        <taxon>Bacteria</taxon>
        <taxon>Bacillati</taxon>
        <taxon>Bacillota</taxon>
        <taxon>Erysipelotrichia</taxon>
        <taxon>Erysipelotrichales</taxon>
        <taxon>Erysipelotrichaceae</taxon>
        <taxon>Anaerorhabdus</taxon>
    </lineage>
</organism>
<dbReference type="RefSeq" id="WP_078711998.1">
    <property type="nucleotide sequence ID" value="NZ_FUWY01000004.1"/>
</dbReference>
<dbReference type="HAMAP" id="MF_00052_B">
    <property type="entry name" value="RNase_HII_B"/>
    <property type="match status" value="1"/>
</dbReference>
<keyword evidence="12 14" id="KW-0378">Hydrolase</keyword>
<accession>A0A1T4NEN3</accession>
<evidence type="ECO:0000256" key="13">
    <source>
        <dbReference type="ARBA" id="ARBA00023211"/>
    </source>
</evidence>
<dbReference type="OrthoDB" id="9803420at2"/>
<dbReference type="GO" id="GO:0006298">
    <property type="term" value="P:mismatch repair"/>
    <property type="evidence" value="ECO:0007669"/>
    <property type="project" value="TreeGrafter"/>
</dbReference>
<evidence type="ECO:0000313" key="19">
    <source>
        <dbReference type="Proteomes" id="UP000243297"/>
    </source>
</evidence>
<feature type="domain" description="RNase H type-2" evidence="17">
    <location>
        <begin position="18"/>
        <end position="205"/>
    </location>
</feature>
<dbReference type="InterPro" id="IPR012337">
    <property type="entry name" value="RNaseH-like_sf"/>
</dbReference>
<dbReference type="InterPro" id="IPR001352">
    <property type="entry name" value="RNase_HII/HIII"/>
</dbReference>
<feature type="binding site" evidence="14 15">
    <location>
        <position position="24"/>
    </location>
    <ligand>
        <name>a divalent metal cation</name>
        <dbReference type="ChEBI" id="CHEBI:60240"/>
    </ligand>
</feature>
<dbReference type="InterPro" id="IPR036397">
    <property type="entry name" value="RNaseH_sf"/>
</dbReference>
<dbReference type="PROSITE" id="PS51975">
    <property type="entry name" value="RNASE_H_2"/>
    <property type="match status" value="1"/>
</dbReference>
<dbReference type="EMBL" id="FUWY01000004">
    <property type="protein sequence ID" value="SJZ77732.1"/>
    <property type="molecule type" value="Genomic_DNA"/>
</dbReference>
<evidence type="ECO:0000256" key="2">
    <source>
        <dbReference type="ARBA" id="ARBA00001946"/>
    </source>
</evidence>
<dbReference type="NCBIfam" id="NF000594">
    <property type="entry name" value="PRK00015.1-1"/>
    <property type="match status" value="1"/>
</dbReference>
<dbReference type="SUPFAM" id="SSF53098">
    <property type="entry name" value="Ribonuclease H-like"/>
    <property type="match status" value="1"/>
</dbReference>
<evidence type="ECO:0000256" key="11">
    <source>
        <dbReference type="ARBA" id="ARBA00022759"/>
    </source>
</evidence>
<keyword evidence="8 14" id="KW-0963">Cytoplasm</keyword>
<evidence type="ECO:0000256" key="10">
    <source>
        <dbReference type="ARBA" id="ARBA00022723"/>
    </source>
</evidence>
<keyword evidence="10 14" id="KW-0479">Metal-binding</keyword>
<dbReference type="NCBIfam" id="NF000595">
    <property type="entry name" value="PRK00015.1-3"/>
    <property type="match status" value="1"/>
</dbReference>
<protein>
    <recommendedName>
        <fullName evidence="7 14">Ribonuclease HII</fullName>
        <shortName evidence="14">RNase HII</shortName>
        <ecNumber evidence="6 14">3.1.26.4</ecNumber>
    </recommendedName>
</protein>
<evidence type="ECO:0000313" key="18">
    <source>
        <dbReference type="EMBL" id="SJZ77732.1"/>
    </source>
</evidence>
<dbReference type="Pfam" id="PF01351">
    <property type="entry name" value="RNase_HII"/>
    <property type="match status" value="1"/>
</dbReference>
<feature type="binding site" evidence="14 15">
    <location>
        <position position="114"/>
    </location>
    <ligand>
        <name>a divalent metal cation</name>
        <dbReference type="ChEBI" id="CHEBI:60240"/>
    </ligand>
</feature>
<dbReference type="InterPro" id="IPR024567">
    <property type="entry name" value="RNase_HII/HIII_dom"/>
</dbReference>
<comment type="function">
    <text evidence="3 14 16">Endonuclease that specifically degrades the RNA of RNA-DNA hybrids.</text>
</comment>
<evidence type="ECO:0000256" key="6">
    <source>
        <dbReference type="ARBA" id="ARBA00012180"/>
    </source>
</evidence>
<evidence type="ECO:0000256" key="12">
    <source>
        <dbReference type="ARBA" id="ARBA00022801"/>
    </source>
</evidence>
<feature type="binding site" evidence="14 15">
    <location>
        <position position="25"/>
    </location>
    <ligand>
        <name>a divalent metal cation</name>
        <dbReference type="ChEBI" id="CHEBI:60240"/>
    </ligand>
</feature>
<comment type="similarity">
    <text evidence="5 14 16">Belongs to the RNase HII family.</text>
</comment>
<keyword evidence="11 14" id="KW-0255">Endonuclease</keyword>
<dbReference type="GO" id="GO:0004523">
    <property type="term" value="F:RNA-DNA hybrid ribonuclease activity"/>
    <property type="evidence" value="ECO:0007669"/>
    <property type="project" value="UniProtKB-UniRule"/>
</dbReference>
<comment type="catalytic activity">
    <reaction evidence="1 14 15 16">
        <text>Endonucleolytic cleavage to 5'-phosphomonoester.</text>
        <dbReference type="EC" id="3.1.26.4"/>
    </reaction>
</comment>
<dbReference type="PANTHER" id="PTHR10954">
    <property type="entry name" value="RIBONUCLEASE H2 SUBUNIT A"/>
    <property type="match status" value="1"/>
</dbReference>
<evidence type="ECO:0000256" key="15">
    <source>
        <dbReference type="PROSITE-ProRule" id="PRU01319"/>
    </source>
</evidence>
<dbReference type="GO" id="GO:0030145">
    <property type="term" value="F:manganese ion binding"/>
    <property type="evidence" value="ECO:0007669"/>
    <property type="project" value="UniProtKB-UniRule"/>
</dbReference>
<name>A0A1T4NEN3_9FIRM</name>
<evidence type="ECO:0000256" key="8">
    <source>
        <dbReference type="ARBA" id="ARBA00022490"/>
    </source>
</evidence>
<dbReference type="PANTHER" id="PTHR10954:SF18">
    <property type="entry name" value="RIBONUCLEASE HII"/>
    <property type="match status" value="1"/>
</dbReference>
<dbReference type="CDD" id="cd07182">
    <property type="entry name" value="RNase_HII_bacteria_HII_like"/>
    <property type="match status" value="1"/>
</dbReference>
<dbReference type="GO" id="GO:0043137">
    <property type="term" value="P:DNA replication, removal of RNA primer"/>
    <property type="evidence" value="ECO:0007669"/>
    <property type="project" value="TreeGrafter"/>
</dbReference>
<dbReference type="GO" id="GO:0032299">
    <property type="term" value="C:ribonuclease H2 complex"/>
    <property type="evidence" value="ECO:0007669"/>
    <property type="project" value="TreeGrafter"/>
</dbReference>
<comment type="cofactor">
    <cofactor evidence="14 15">
        <name>Mn(2+)</name>
        <dbReference type="ChEBI" id="CHEBI:29035"/>
    </cofactor>
    <cofactor evidence="14 15">
        <name>Mg(2+)</name>
        <dbReference type="ChEBI" id="CHEBI:18420"/>
    </cofactor>
    <text evidence="14 15">Manganese or magnesium. Binds 1 divalent metal ion per monomer in the absence of substrate. May bind a second metal ion after substrate binding.</text>
</comment>
<keyword evidence="9 14" id="KW-0540">Nuclease</keyword>
<dbReference type="Proteomes" id="UP000243297">
    <property type="component" value="Unassembled WGS sequence"/>
</dbReference>
<sequence length="206" mass="23259">MSKHTTNEYETLYWGQSRLIVGLDEAGRGPLAGPLVVAGVVFNQGYENDDIYDSKGISLKKRESLYDLILEEAKEYFIEIIEPKVIDDENIYRATQNAMDRIASKASVGVVLTDAMPLPNQTKEVVSLIKGDQKSISIAAASILAKVTRDRIMIEYDKQYPAYGFKQHKGYPTKQHLEALEKYGVLEIHRRSYGPVQNCLQMKLDL</sequence>
<comment type="cofactor">
    <cofactor evidence="2">
        <name>Mg(2+)</name>
        <dbReference type="ChEBI" id="CHEBI:18420"/>
    </cofactor>
</comment>
<keyword evidence="19" id="KW-1185">Reference proteome</keyword>
<dbReference type="InterPro" id="IPR022898">
    <property type="entry name" value="RNase_HII"/>
</dbReference>
<dbReference type="Gene3D" id="3.30.420.10">
    <property type="entry name" value="Ribonuclease H-like superfamily/Ribonuclease H"/>
    <property type="match status" value="1"/>
</dbReference>
<dbReference type="AlphaFoldDB" id="A0A1T4NEN3"/>